<feature type="region of interest" description="Disordered" evidence="5">
    <location>
        <begin position="1"/>
        <end position="70"/>
    </location>
</feature>
<dbReference type="InterPro" id="IPR027579">
    <property type="entry name" value="SSSPR51_Rpt"/>
</dbReference>
<dbReference type="NCBIfam" id="TIGR04225">
    <property type="entry name" value="CshA_fibril_rpt"/>
    <property type="match status" value="2"/>
</dbReference>
<proteinExistence type="predicted"/>
<feature type="region of interest" description="Disordered" evidence="5">
    <location>
        <begin position="197"/>
        <end position="236"/>
    </location>
</feature>
<evidence type="ECO:0000259" key="6">
    <source>
        <dbReference type="PROSITE" id="PS50847"/>
    </source>
</evidence>
<dbReference type="EMBL" id="MUXS01000001">
    <property type="protein sequence ID" value="OOR81545.1"/>
    <property type="molecule type" value="Genomic_DNA"/>
</dbReference>
<evidence type="ECO:0000256" key="3">
    <source>
        <dbReference type="ARBA" id="ARBA00022729"/>
    </source>
</evidence>
<feature type="region of interest" description="Disordered" evidence="5">
    <location>
        <begin position="358"/>
        <end position="482"/>
    </location>
</feature>
<comment type="caution">
    <text evidence="7">The sequence shown here is derived from an EMBL/GenBank/DDBJ whole genome shotgun (WGS) entry which is preliminary data.</text>
</comment>
<evidence type="ECO:0000256" key="5">
    <source>
        <dbReference type="SAM" id="MobiDB-lite"/>
    </source>
</evidence>
<feature type="region of interest" description="Disordered" evidence="5">
    <location>
        <begin position="309"/>
        <end position="336"/>
    </location>
</feature>
<feature type="compositionally biased region" description="Low complexity" evidence="5">
    <location>
        <begin position="1"/>
        <end position="19"/>
    </location>
</feature>
<dbReference type="RefSeq" id="WP_142760969.1">
    <property type="nucleotide sequence ID" value="NZ_MUXS01000001.1"/>
</dbReference>
<feature type="compositionally biased region" description="Basic and acidic residues" evidence="5">
    <location>
        <begin position="309"/>
        <end position="318"/>
    </location>
</feature>
<dbReference type="NCBIfam" id="TIGR01167">
    <property type="entry name" value="LPXTG_anchor"/>
    <property type="match status" value="1"/>
</dbReference>
<feature type="region of interest" description="Disordered" evidence="5">
    <location>
        <begin position="97"/>
        <end position="164"/>
    </location>
</feature>
<gene>
    <name evidence="7" type="ORF">B0179_00170</name>
</gene>
<dbReference type="Pfam" id="PF18877">
    <property type="entry name" value="SSSPR-51"/>
    <property type="match status" value="4"/>
</dbReference>
<keyword evidence="2" id="KW-0964">Secreted</keyword>
<feature type="compositionally biased region" description="Polar residues" evidence="5">
    <location>
        <begin position="368"/>
        <end position="380"/>
    </location>
</feature>
<evidence type="ECO:0000313" key="7">
    <source>
        <dbReference type="EMBL" id="OOR81545.1"/>
    </source>
</evidence>
<feature type="non-terminal residue" evidence="7">
    <location>
        <position position="1"/>
    </location>
</feature>
<feature type="domain" description="Gram-positive cocci surface proteins LPxTG" evidence="6">
    <location>
        <begin position="475"/>
        <end position="508"/>
    </location>
</feature>
<dbReference type="InterPro" id="IPR026395">
    <property type="entry name" value="CshA_fibril"/>
</dbReference>
<dbReference type="AlphaFoldDB" id="A0A1S9ZDI5"/>
<dbReference type="Gene3D" id="3.10.20.320">
    <property type="entry name" value="Putative peptidoglycan bound protein (lpxtg motif)"/>
    <property type="match status" value="1"/>
</dbReference>
<organism evidence="7 8">
    <name type="scientific">Streptococcus mitis</name>
    <dbReference type="NCBI Taxonomy" id="28037"/>
    <lineage>
        <taxon>Bacteria</taxon>
        <taxon>Bacillati</taxon>
        <taxon>Bacillota</taxon>
        <taxon>Bacilli</taxon>
        <taxon>Lactobacillales</taxon>
        <taxon>Streptococcaceae</taxon>
        <taxon>Streptococcus</taxon>
        <taxon>Streptococcus mitis group</taxon>
    </lineage>
</organism>
<sequence length="508" mass="54800">KYTPTVTPVTPEGTPAETTDIQGKEQNGKPTFTPGNPEVPMDDEVPATFEDGSTTKTIPGEGTYTVAPDGTVTFTPEKTFTGVGTGVTVKRVDKNGTPVTAKYTPTVTPVTPVGTPAESEGPKGQQQTGTPVFTPGNPNVPIDEDVPPTFEDGTTTKVVPGEGTYTIDKDGKVTFTPEKDFVGKAKGVTVKRVDKNGTPVTATYTPTVRPDTSFVDKDGNPLSPTEDGTKPTKDIPGYKIVKTEVDEKGNTKHIYEKVTTTYKDKDGNVIPGTTTEEGTTPKKDIPGYRFVETKTLPNGDTEHIYEKVKTSFKDKDGNEIPGYPTEDGDQPKKDIPGYRFVETKKLPNGDVEHVYEKVSTPLIPQTEPGKQNTTTWTDENGNPLKPTEPGSKEPGTIPGYEYVKTVTDPNGNIRHIFRKVEMPTPRPVEPSQPVQPVSPQEPTSPEKPVTPDMPAVPEQPKQPATPKYVEGQKELPNTGTEDNTRLAALGLLGVLSGFGLVARKKKED</sequence>
<evidence type="ECO:0000256" key="2">
    <source>
        <dbReference type="ARBA" id="ARBA00022525"/>
    </source>
</evidence>
<keyword evidence="3" id="KW-0732">Signal</keyword>
<keyword evidence="1" id="KW-0134">Cell wall</keyword>
<dbReference type="InterPro" id="IPR019931">
    <property type="entry name" value="LPXTG_anchor"/>
</dbReference>
<feature type="compositionally biased region" description="Low complexity" evidence="5">
    <location>
        <begin position="431"/>
        <end position="443"/>
    </location>
</feature>
<dbReference type="Pfam" id="PF19076">
    <property type="entry name" value="CshA_repeat"/>
    <property type="match status" value="2"/>
</dbReference>
<name>A0A1S9ZDI5_STRMT</name>
<protein>
    <submittedName>
        <fullName evidence="7">YSIRK signal domain/LPXTG anchor domain surface protein</fullName>
    </submittedName>
</protein>
<feature type="compositionally biased region" description="Low complexity" evidence="5">
    <location>
        <begin position="97"/>
        <end position="116"/>
    </location>
</feature>
<feature type="region of interest" description="Disordered" evidence="5">
    <location>
        <begin position="264"/>
        <end position="286"/>
    </location>
</feature>
<evidence type="ECO:0000256" key="1">
    <source>
        <dbReference type="ARBA" id="ARBA00022512"/>
    </source>
</evidence>
<evidence type="ECO:0000313" key="8">
    <source>
        <dbReference type="Proteomes" id="UP000190872"/>
    </source>
</evidence>
<dbReference type="PROSITE" id="PS50847">
    <property type="entry name" value="GRAM_POS_ANCHORING"/>
    <property type="match status" value="1"/>
</dbReference>
<dbReference type="NCBIfam" id="TIGR04308">
    <property type="entry name" value="repeat_SSSPR51"/>
    <property type="match status" value="4"/>
</dbReference>
<reference evidence="7 8" key="1">
    <citation type="submission" date="2017-02" db="EMBL/GenBank/DDBJ databases">
        <title>Draft genome sequence of Streptococcus mitis CCUG 61082.</title>
        <authorList>
            <person name="Salva-Serra F."/>
            <person name="Engstrom-Jakobsson H."/>
            <person name="Thorell K."/>
            <person name="Jaen-Luchoro D."/>
            <person name="Gonzales-Siles L."/>
            <person name="Karlsson R."/>
            <person name="Gomila M."/>
            <person name="Yazdan S."/>
            <person name="Boulund F."/>
            <person name="Johnning A."/>
            <person name="Engstrand L."/>
            <person name="Kristiansson E."/>
            <person name="Moore E."/>
        </authorList>
    </citation>
    <scope>NUCLEOTIDE SEQUENCE [LARGE SCALE GENOMIC DNA]</scope>
    <source>
        <strain evidence="7 8">CCUG 61082</strain>
    </source>
</reference>
<accession>A0A1S9ZDI5</accession>
<evidence type="ECO:0000256" key="4">
    <source>
        <dbReference type="ARBA" id="ARBA00023088"/>
    </source>
</evidence>
<dbReference type="Pfam" id="PF00746">
    <property type="entry name" value="Gram_pos_anchor"/>
    <property type="match status" value="1"/>
</dbReference>
<keyword evidence="4" id="KW-0572">Peptidoglycan-anchor</keyword>
<dbReference type="Proteomes" id="UP000190872">
    <property type="component" value="Unassembled WGS sequence"/>
</dbReference>